<protein>
    <recommendedName>
        <fullName evidence="1">DUF2007 domain-containing protein</fullName>
    </recommendedName>
</protein>
<dbReference type="EMBL" id="CP039543">
    <property type="protein sequence ID" value="QJT09480.1"/>
    <property type="molecule type" value="Genomic_DNA"/>
</dbReference>
<evidence type="ECO:0000259" key="1">
    <source>
        <dbReference type="Pfam" id="PF09413"/>
    </source>
</evidence>
<sequence length="156" mass="17055">MSVRTRLHEREKRVGPVEPDALVTVFASTQSWESRLAQAALEAAGIEAFIADENLAHANWLYAGAVGGVKVQVRAAEKERAEAALTEAGVTRTARRRCPKCGSEDTRSSRLPAYVILGSWLLLGIPFLFHTPRYHCRQCGHEWKAGEGVKNGTAGE</sequence>
<proteinExistence type="predicted"/>
<accession>A0ABX6NFS3</accession>
<reference evidence="2 3" key="1">
    <citation type="submission" date="2019-04" db="EMBL/GenBank/DDBJ databases">
        <title>Isolation and culture of sulfate reducing bacteria from the cold seep of the South China Sea.</title>
        <authorList>
            <person name="Sun C."/>
            <person name="Liu R."/>
        </authorList>
    </citation>
    <scope>NUCLEOTIDE SEQUENCE [LARGE SCALE GENOMIC DNA]</scope>
    <source>
        <strain evidence="2 3">CS1</strain>
    </source>
</reference>
<organism evidence="2 3">
    <name type="scientific">Oceanidesulfovibrio marinus</name>
    <dbReference type="NCBI Taxonomy" id="370038"/>
    <lineage>
        <taxon>Bacteria</taxon>
        <taxon>Pseudomonadati</taxon>
        <taxon>Thermodesulfobacteriota</taxon>
        <taxon>Desulfovibrionia</taxon>
        <taxon>Desulfovibrionales</taxon>
        <taxon>Desulfovibrionaceae</taxon>
        <taxon>Oceanidesulfovibrio</taxon>
    </lineage>
</organism>
<feature type="domain" description="DUF2007" evidence="1">
    <location>
        <begin position="23"/>
        <end position="89"/>
    </location>
</feature>
<dbReference type="SUPFAM" id="SSF54913">
    <property type="entry name" value="GlnB-like"/>
    <property type="match status" value="1"/>
</dbReference>
<evidence type="ECO:0000313" key="3">
    <source>
        <dbReference type="Proteomes" id="UP000503251"/>
    </source>
</evidence>
<dbReference type="InterPro" id="IPR018551">
    <property type="entry name" value="DUF2007"/>
</dbReference>
<keyword evidence="3" id="KW-1185">Reference proteome</keyword>
<name>A0ABX6NFS3_9BACT</name>
<dbReference type="Proteomes" id="UP000503251">
    <property type="component" value="Chromosome"/>
</dbReference>
<dbReference type="Pfam" id="PF09413">
    <property type="entry name" value="DUF2007"/>
    <property type="match status" value="1"/>
</dbReference>
<dbReference type="InterPro" id="IPR011322">
    <property type="entry name" value="N-reg_PII-like_a/b"/>
</dbReference>
<gene>
    <name evidence="2" type="ORF">E8L03_11245</name>
</gene>
<evidence type="ECO:0000313" key="2">
    <source>
        <dbReference type="EMBL" id="QJT09480.1"/>
    </source>
</evidence>
<dbReference type="Gene3D" id="3.30.70.790">
    <property type="entry name" value="UreE, C-terminal domain"/>
    <property type="match status" value="1"/>
</dbReference>